<dbReference type="PANTHER" id="PTHR48081:SF8">
    <property type="entry name" value="ALPHA_BETA HYDROLASE FOLD-3 DOMAIN-CONTAINING PROTEIN-RELATED"/>
    <property type="match status" value="1"/>
</dbReference>
<dbReference type="EMBL" id="BAAAUV010000006">
    <property type="protein sequence ID" value="GAA3209794.1"/>
    <property type="molecule type" value="Genomic_DNA"/>
</dbReference>
<feature type="active site" evidence="3">
    <location>
        <position position="159"/>
    </location>
</feature>
<evidence type="ECO:0000256" key="3">
    <source>
        <dbReference type="PROSITE-ProRule" id="PRU10038"/>
    </source>
</evidence>
<dbReference type="Pfam" id="PF07859">
    <property type="entry name" value="Abhydrolase_3"/>
    <property type="match status" value="1"/>
</dbReference>
<evidence type="ECO:0000256" key="2">
    <source>
        <dbReference type="ARBA" id="ARBA00022801"/>
    </source>
</evidence>
<keyword evidence="6" id="KW-1185">Reference proteome</keyword>
<name>A0ABP6QB65_9ACTN</name>
<dbReference type="GO" id="GO:0016787">
    <property type="term" value="F:hydrolase activity"/>
    <property type="evidence" value="ECO:0007669"/>
    <property type="project" value="UniProtKB-KW"/>
</dbReference>
<comment type="similarity">
    <text evidence="1">Belongs to the 'GDXG' lipolytic enzyme family.</text>
</comment>
<evidence type="ECO:0000313" key="6">
    <source>
        <dbReference type="Proteomes" id="UP001501237"/>
    </source>
</evidence>
<dbReference type="Gene3D" id="3.40.50.1820">
    <property type="entry name" value="alpha/beta hydrolase"/>
    <property type="match status" value="1"/>
</dbReference>
<organism evidence="5 6">
    <name type="scientific">Actinocorallia longicatena</name>
    <dbReference type="NCBI Taxonomy" id="111803"/>
    <lineage>
        <taxon>Bacteria</taxon>
        <taxon>Bacillati</taxon>
        <taxon>Actinomycetota</taxon>
        <taxon>Actinomycetes</taxon>
        <taxon>Streptosporangiales</taxon>
        <taxon>Thermomonosporaceae</taxon>
        <taxon>Actinocorallia</taxon>
    </lineage>
</organism>
<dbReference type="SUPFAM" id="SSF53474">
    <property type="entry name" value="alpha/beta-Hydrolases"/>
    <property type="match status" value="1"/>
</dbReference>
<accession>A0ABP6QB65</accession>
<gene>
    <name evidence="5" type="ORF">GCM10010468_27380</name>
</gene>
<evidence type="ECO:0000313" key="5">
    <source>
        <dbReference type="EMBL" id="GAA3209794.1"/>
    </source>
</evidence>
<evidence type="ECO:0000259" key="4">
    <source>
        <dbReference type="Pfam" id="PF07859"/>
    </source>
</evidence>
<proteinExistence type="inferred from homology"/>
<dbReference type="PROSITE" id="PS01174">
    <property type="entry name" value="LIPASE_GDXG_SER"/>
    <property type="match status" value="1"/>
</dbReference>
<feature type="domain" description="Alpha/beta hydrolase fold-3" evidence="4">
    <location>
        <begin position="81"/>
        <end position="287"/>
    </location>
</feature>
<evidence type="ECO:0000256" key="1">
    <source>
        <dbReference type="ARBA" id="ARBA00010515"/>
    </source>
</evidence>
<sequence length="311" mass="33397">MKLDEEILTVLRVRGPATDLSEMRAGRDWHAIHELLDLMHGPPAPPGRGVTVDRYNVPAEDGVPLPLRIYRKAGLYPRAVLLYVHGAGLLDRELDDCDTMCRRYALGADVAVAAVGYRPAPAGAEVGPVEDCHAALAWLAEYAADLGFDPARIGIAGDSAGGALAAGTALLARDAGGPELALQMLVYPMLDDRGTAPCASRGLGTQWTHELNDLAWRLILGGADREREATPYQVPARAKDLSGLPRTYLEVGELDIVRDQTLDFAERLTAAHVPVELHVRPGAAHGFDLCAPRSDLVREAIADRLRAMSAL</sequence>
<dbReference type="Proteomes" id="UP001501237">
    <property type="component" value="Unassembled WGS sequence"/>
</dbReference>
<dbReference type="InterPro" id="IPR013094">
    <property type="entry name" value="AB_hydrolase_3"/>
</dbReference>
<dbReference type="PANTHER" id="PTHR48081">
    <property type="entry name" value="AB HYDROLASE SUPERFAMILY PROTEIN C4A8.06C"/>
    <property type="match status" value="1"/>
</dbReference>
<dbReference type="InterPro" id="IPR029058">
    <property type="entry name" value="AB_hydrolase_fold"/>
</dbReference>
<dbReference type="InterPro" id="IPR050300">
    <property type="entry name" value="GDXG_lipolytic_enzyme"/>
</dbReference>
<keyword evidence="2 5" id="KW-0378">Hydrolase</keyword>
<protein>
    <submittedName>
        <fullName evidence="5">Alpha/beta hydrolase</fullName>
    </submittedName>
</protein>
<reference evidence="6" key="1">
    <citation type="journal article" date="2019" name="Int. J. Syst. Evol. Microbiol.">
        <title>The Global Catalogue of Microorganisms (GCM) 10K type strain sequencing project: providing services to taxonomists for standard genome sequencing and annotation.</title>
        <authorList>
            <consortium name="The Broad Institute Genomics Platform"/>
            <consortium name="The Broad Institute Genome Sequencing Center for Infectious Disease"/>
            <person name="Wu L."/>
            <person name="Ma J."/>
        </authorList>
    </citation>
    <scope>NUCLEOTIDE SEQUENCE [LARGE SCALE GENOMIC DNA]</scope>
    <source>
        <strain evidence="6">JCM 9377</strain>
    </source>
</reference>
<comment type="caution">
    <text evidence="5">The sequence shown here is derived from an EMBL/GenBank/DDBJ whole genome shotgun (WGS) entry which is preliminary data.</text>
</comment>
<dbReference type="InterPro" id="IPR033140">
    <property type="entry name" value="Lipase_GDXG_put_SER_AS"/>
</dbReference>
<dbReference type="RefSeq" id="WP_344827349.1">
    <property type="nucleotide sequence ID" value="NZ_BAAAUV010000006.1"/>
</dbReference>